<keyword evidence="1" id="KW-0106">Calcium</keyword>
<dbReference type="PROSITE" id="PS50031">
    <property type="entry name" value="EH"/>
    <property type="match status" value="3"/>
</dbReference>
<dbReference type="SMART" id="SM00726">
    <property type="entry name" value="UIM"/>
    <property type="match status" value="2"/>
</dbReference>
<keyword evidence="2" id="KW-0175">Coiled coil</keyword>
<proteinExistence type="predicted"/>
<feature type="domain" description="EH" evidence="4">
    <location>
        <begin position="291"/>
        <end position="380"/>
    </location>
</feature>
<evidence type="ECO:0008006" key="8">
    <source>
        <dbReference type="Google" id="ProtNLM"/>
    </source>
</evidence>
<evidence type="ECO:0000259" key="4">
    <source>
        <dbReference type="PROSITE" id="PS50031"/>
    </source>
</evidence>
<dbReference type="PROSITE" id="PS50330">
    <property type="entry name" value="UIM"/>
    <property type="match status" value="1"/>
</dbReference>
<feature type="region of interest" description="Disordered" evidence="3">
    <location>
        <begin position="882"/>
        <end position="1026"/>
    </location>
</feature>
<evidence type="ECO:0000256" key="2">
    <source>
        <dbReference type="SAM" id="Coils"/>
    </source>
</evidence>
<dbReference type="GO" id="GO:0005509">
    <property type="term" value="F:calcium ion binding"/>
    <property type="evidence" value="ECO:0007669"/>
    <property type="project" value="InterPro"/>
</dbReference>
<dbReference type="EMBL" id="JAPTSV010000009">
    <property type="protein sequence ID" value="KAJ1523908.1"/>
    <property type="molecule type" value="Genomic_DNA"/>
</dbReference>
<feature type="domain" description="EF-hand" evidence="5">
    <location>
        <begin position="166"/>
        <end position="201"/>
    </location>
</feature>
<dbReference type="GO" id="GO:0005886">
    <property type="term" value="C:plasma membrane"/>
    <property type="evidence" value="ECO:0007669"/>
    <property type="project" value="TreeGrafter"/>
</dbReference>
<dbReference type="SMART" id="SM00027">
    <property type="entry name" value="EH"/>
    <property type="match status" value="3"/>
</dbReference>
<dbReference type="PROSITE" id="PS50222">
    <property type="entry name" value="EF_HAND_2"/>
    <property type="match status" value="2"/>
</dbReference>
<comment type="caution">
    <text evidence="6">The sequence shown here is derived from an EMBL/GenBank/DDBJ whole genome shotgun (WGS) entry which is preliminary data.</text>
</comment>
<dbReference type="SUPFAM" id="SSF57997">
    <property type="entry name" value="Tropomyosin"/>
    <property type="match status" value="1"/>
</dbReference>
<dbReference type="PROSITE" id="PS00018">
    <property type="entry name" value="EF_HAND_1"/>
    <property type="match status" value="2"/>
</dbReference>
<dbReference type="Proteomes" id="UP001075354">
    <property type="component" value="Chromosome 9"/>
</dbReference>
<dbReference type="InterPro" id="IPR011992">
    <property type="entry name" value="EF-hand-dom_pair"/>
</dbReference>
<feature type="compositionally biased region" description="Pro residues" evidence="3">
    <location>
        <begin position="743"/>
        <end position="773"/>
    </location>
</feature>
<evidence type="ECO:0000313" key="6">
    <source>
        <dbReference type="EMBL" id="KAJ1523908.1"/>
    </source>
</evidence>
<keyword evidence="7" id="KW-1185">Reference proteome</keyword>
<dbReference type="InterPro" id="IPR018247">
    <property type="entry name" value="EF_Hand_1_Ca_BS"/>
</dbReference>
<evidence type="ECO:0000256" key="3">
    <source>
        <dbReference type="SAM" id="MobiDB-lite"/>
    </source>
</evidence>
<dbReference type="GO" id="GO:0006897">
    <property type="term" value="P:endocytosis"/>
    <property type="evidence" value="ECO:0007669"/>
    <property type="project" value="TreeGrafter"/>
</dbReference>
<reference evidence="6" key="1">
    <citation type="submission" date="2022-12" db="EMBL/GenBank/DDBJ databases">
        <title>Chromosome-level genome assembly of the bean flower thrips Megalurothrips usitatus.</title>
        <authorList>
            <person name="Ma L."/>
            <person name="Liu Q."/>
            <person name="Li H."/>
            <person name="Cai W."/>
        </authorList>
    </citation>
    <scope>NUCLEOTIDE SEQUENCE</scope>
    <source>
        <strain evidence="6">Cailab_2022a</strain>
    </source>
</reference>
<dbReference type="InterPro" id="IPR003903">
    <property type="entry name" value="UIM_dom"/>
</dbReference>
<feature type="coiled-coil region" evidence="2">
    <location>
        <begin position="401"/>
        <end position="575"/>
    </location>
</feature>
<dbReference type="Gene3D" id="1.10.287.1490">
    <property type="match status" value="1"/>
</dbReference>
<dbReference type="GO" id="GO:0005737">
    <property type="term" value="C:cytoplasm"/>
    <property type="evidence" value="ECO:0007669"/>
    <property type="project" value="TreeGrafter"/>
</dbReference>
<feature type="compositionally biased region" description="Polar residues" evidence="3">
    <location>
        <begin position="616"/>
        <end position="626"/>
    </location>
</feature>
<dbReference type="PANTHER" id="PTHR11216">
    <property type="entry name" value="EH DOMAIN"/>
    <property type="match status" value="1"/>
</dbReference>
<feature type="compositionally biased region" description="Polar residues" evidence="3">
    <location>
        <begin position="1008"/>
        <end position="1024"/>
    </location>
</feature>
<feature type="compositionally biased region" description="Pro residues" evidence="3">
    <location>
        <begin position="226"/>
        <end position="236"/>
    </location>
</feature>
<feature type="domain" description="EH" evidence="4">
    <location>
        <begin position="134"/>
        <end position="222"/>
    </location>
</feature>
<feature type="compositionally biased region" description="Polar residues" evidence="3">
    <location>
        <begin position="847"/>
        <end position="856"/>
    </location>
</feature>
<organism evidence="6 7">
    <name type="scientific">Megalurothrips usitatus</name>
    <name type="common">bean blossom thrips</name>
    <dbReference type="NCBI Taxonomy" id="439358"/>
    <lineage>
        <taxon>Eukaryota</taxon>
        <taxon>Metazoa</taxon>
        <taxon>Ecdysozoa</taxon>
        <taxon>Arthropoda</taxon>
        <taxon>Hexapoda</taxon>
        <taxon>Insecta</taxon>
        <taxon>Pterygota</taxon>
        <taxon>Neoptera</taxon>
        <taxon>Paraneoptera</taxon>
        <taxon>Thysanoptera</taxon>
        <taxon>Terebrantia</taxon>
        <taxon>Thripoidea</taxon>
        <taxon>Thripidae</taxon>
        <taxon>Megalurothrips</taxon>
    </lineage>
</organism>
<evidence type="ECO:0000256" key="1">
    <source>
        <dbReference type="ARBA" id="ARBA00022837"/>
    </source>
</evidence>
<protein>
    <recommendedName>
        <fullName evidence="8">Epidermal growth factor receptor substrate 15-like 1</fullName>
    </recommendedName>
</protein>
<feature type="compositionally biased region" description="Polar residues" evidence="3">
    <location>
        <begin position="824"/>
        <end position="840"/>
    </location>
</feature>
<evidence type="ECO:0000313" key="7">
    <source>
        <dbReference type="Proteomes" id="UP001075354"/>
    </source>
</evidence>
<name>A0AAV7XKB1_9NEOP</name>
<dbReference type="CDD" id="cd00052">
    <property type="entry name" value="EH"/>
    <property type="match status" value="3"/>
</dbReference>
<dbReference type="GO" id="GO:0016197">
    <property type="term" value="P:endosomal transport"/>
    <property type="evidence" value="ECO:0007669"/>
    <property type="project" value="TreeGrafter"/>
</dbReference>
<evidence type="ECO:0000259" key="5">
    <source>
        <dbReference type="PROSITE" id="PS50222"/>
    </source>
</evidence>
<feature type="domain" description="EF-hand" evidence="5">
    <location>
        <begin position="290"/>
        <end position="325"/>
    </location>
</feature>
<dbReference type="Gene3D" id="1.10.238.10">
    <property type="entry name" value="EF-hand"/>
    <property type="match status" value="3"/>
</dbReference>
<feature type="domain" description="EH" evidence="4">
    <location>
        <begin position="14"/>
        <end position="99"/>
    </location>
</feature>
<feature type="region of interest" description="Disordered" evidence="3">
    <location>
        <begin position="213"/>
        <end position="236"/>
    </location>
</feature>
<accession>A0AAV7XKB1</accession>
<feature type="region of interest" description="Disordered" evidence="3">
    <location>
        <begin position="616"/>
        <end position="861"/>
    </location>
</feature>
<dbReference type="InterPro" id="IPR000261">
    <property type="entry name" value="EH_dom"/>
</dbReference>
<feature type="compositionally biased region" description="Basic and acidic residues" evidence="3">
    <location>
        <begin position="961"/>
        <end position="998"/>
    </location>
</feature>
<feature type="compositionally biased region" description="Gly residues" evidence="3">
    <location>
        <begin position="803"/>
        <end position="813"/>
    </location>
</feature>
<feature type="compositionally biased region" description="Polar residues" evidence="3">
    <location>
        <begin position="891"/>
        <end position="905"/>
    </location>
</feature>
<dbReference type="AlphaFoldDB" id="A0AAV7XKB1"/>
<gene>
    <name evidence="6" type="ORF">ONE63_010459</name>
</gene>
<dbReference type="InterPro" id="IPR002048">
    <property type="entry name" value="EF_hand_dom"/>
</dbReference>
<dbReference type="Pfam" id="PF12763">
    <property type="entry name" value="EH"/>
    <property type="match status" value="3"/>
</dbReference>
<feature type="region of interest" description="Disordered" evidence="3">
    <location>
        <begin position="373"/>
        <end position="400"/>
    </location>
</feature>
<dbReference type="PANTHER" id="PTHR11216:SF174">
    <property type="entry name" value="GH06923P"/>
    <property type="match status" value="1"/>
</dbReference>
<dbReference type="SMART" id="SM00054">
    <property type="entry name" value="EFh"/>
    <property type="match status" value="3"/>
</dbReference>
<dbReference type="SUPFAM" id="SSF47473">
    <property type="entry name" value="EF-hand"/>
    <property type="match status" value="3"/>
</dbReference>
<sequence length="1075" mass="115829">MATLPSPTQVAGSQYGLYEAYYRAIDPNNTGSIAAGDAAGFLKKSGLSDTVLSKIWDLSDPAGKGYLNKQGFFVALKLVSVAQQGRPATMDNIVYDLPPPKMGDLKIKPITNNVPPPVQPATIAPGDWAMKDPERLKYEQLFEKLGPIRGKIPGNKVKGVLLESKLPLDTLGLIWDLADMDKDGMLDRHEFVVAMHLVYKALEKHSIPNVLPAELLPPGKRKPSGATPPPVPPAPTPAAVAIAHHVPPAVPPAPVPVPVAAIAPMKAALPGAPPPVPAAPSPLPWVVSAEERAKYGILFQQTDVDKDGFVSGAEIKDVFLQSGVPQDVLANIWGLCDSHQTGKLNIEQFALSMWLINRKLKGVDPPPVLAPEMVPPSMRSGKADIPVETAPTSTPYSNPELDMISRDIEELSREKRMLENEIAQKEADITYKNGEVKSLQSELDTLSATLRQLENQKGEASKRLNDLKAQTETIEKELSGVLEELEEETKKVDKLRMQADEQEQVLKAQEEELTSKKQELENLKQEETRLAQQQDQFKQKLESLTKGLQDSQLHISQAKAKITLLQEQRHQMTDALALYDTAINTSDVSGVPDWSLSIEPEFRDPDIKKLIMVNGSSPTAETSDGLTNGKDPFSKHNGPVDSKKEKKSLFDDDPSFRPTKALNDPFASSAGGDPFAGSSGFSSDPFNAFGSSHAAKSGDPFGGDPFGDRVGAKSPADPGKDAFGCDPFAILHAPTAASAGGGGPPPRPESPSPALPPKKSKQPPPRPAPPRPATGPSIRPAQTVPSPSPDPRSGSDDAFGADPFGGSGGGGGFADFANFDNKFSDTLDSSSELSRVSTPSRAAPSPGSVTSTSASESTHRYAAFEFTEDPFRNYRYEDPFSIVDPFDEDATNGNVGSSPANSSGQVDPFGFASSPAGSDKFAQPLNDDSLFGDDFGDPFLNNKKSSKKKVDDLSNNNSKSPKSDIHARNIAEKSSGKEKKLFWNKDSHQHQKTKEKESFFSNRFLKKSSAQNGASSPSQPQPTTAAAFEDQQLSWAAAESMRMEEERRRRQEQENADLALALALSRLDSGESRLK</sequence>
<feature type="compositionally biased region" description="Basic and acidic residues" evidence="3">
    <location>
        <begin position="641"/>
        <end position="650"/>
    </location>
</feature>